<dbReference type="AlphaFoldDB" id="A0A327Q7B5"/>
<dbReference type="PANTHER" id="PTHR43133">
    <property type="entry name" value="RNA POLYMERASE ECF-TYPE SIGMA FACTO"/>
    <property type="match status" value="1"/>
</dbReference>
<evidence type="ECO:0000256" key="4">
    <source>
        <dbReference type="ARBA" id="ARBA00023163"/>
    </source>
</evidence>
<dbReference type="Gene3D" id="1.10.1740.10">
    <property type="match status" value="1"/>
</dbReference>
<dbReference type="Pfam" id="PF04542">
    <property type="entry name" value="Sigma70_r2"/>
    <property type="match status" value="1"/>
</dbReference>
<comment type="similarity">
    <text evidence="1">Belongs to the sigma-70 factor family. ECF subfamily.</text>
</comment>
<feature type="domain" description="RNA polymerase sigma factor 70 region 4 type 2" evidence="6">
    <location>
        <begin position="112"/>
        <end position="161"/>
    </location>
</feature>
<evidence type="ECO:0000259" key="5">
    <source>
        <dbReference type="Pfam" id="PF04542"/>
    </source>
</evidence>
<dbReference type="OrthoDB" id="659855at2"/>
<dbReference type="NCBIfam" id="TIGR02985">
    <property type="entry name" value="Sig70_bacteroi1"/>
    <property type="match status" value="1"/>
</dbReference>
<dbReference type="InterPro" id="IPR014284">
    <property type="entry name" value="RNA_pol_sigma-70_dom"/>
</dbReference>
<dbReference type="RefSeq" id="WP_111599648.1">
    <property type="nucleotide sequence ID" value="NZ_QLLL01000009.1"/>
</dbReference>
<evidence type="ECO:0000256" key="2">
    <source>
        <dbReference type="ARBA" id="ARBA00023015"/>
    </source>
</evidence>
<evidence type="ECO:0000259" key="6">
    <source>
        <dbReference type="Pfam" id="PF08281"/>
    </source>
</evidence>
<evidence type="ECO:0000313" key="7">
    <source>
        <dbReference type="EMBL" id="RAI99687.1"/>
    </source>
</evidence>
<dbReference type="InterPro" id="IPR013324">
    <property type="entry name" value="RNA_pol_sigma_r3/r4-like"/>
</dbReference>
<dbReference type="InterPro" id="IPR039425">
    <property type="entry name" value="RNA_pol_sigma-70-like"/>
</dbReference>
<dbReference type="GO" id="GO:0003677">
    <property type="term" value="F:DNA binding"/>
    <property type="evidence" value="ECO:0007669"/>
    <property type="project" value="InterPro"/>
</dbReference>
<dbReference type="NCBIfam" id="TIGR02937">
    <property type="entry name" value="sigma70-ECF"/>
    <property type="match status" value="1"/>
</dbReference>
<dbReference type="Pfam" id="PF08281">
    <property type="entry name" value="Sigma70_r4_2"/>
    <property type="match status" value="1"/>
</dbReference>
<dbReference type="SUPFAM" id="SSF88946">
    <property type="entry name" value="Sigma2 domain of RNA polymerase sigma factors"/>
    <property type="match status" value="1"/>
</dbReference>
<comment type="caution">
    <text evidence="7">The sequence shown here is derived from an EMBL/GenBank/DDBJ whole genome shotgun (WGS) entry which is preliminary data.</text>
</comment>
<dbReference type="InterPro" id="IPR013249">
    <property type="entry name" value="RNA_pol_sigma70_r4_t2"/>
</dbReference>
<dbReference type="GO" id="GO:0006352">
    <property type="term" value="P:DNA-templated transcription initiation"/>
    <property type="evidence" value="ECO:0007669"/>
    <property type="project" value="InterPro"/>
</dbReference>
<keyword evidence="4" id="KW-0804">Transcription</keyword>
<evidence type="ECO:0000313" key="8">
    <source>
        <dbReference type="Proteomes" id="UP000249547"/>
    </source>
</evidence>
<reference evidence="7 8" key="1">
    <citation type="submission" date="2018-06" db="EMBL/GenBank/DDBJ databases">
        <title>Genomic Encyclopedia of Archaeal and Bacterial Type Strains, Phase II (KMG-II): from individual species to whole genera.</title>
        <authorList>
            <person name="Goeker M."/>
        </authorList>
    </citation>
    <scope>NUCLEOTIDE SEQUENCE [LARGE SCALE GENOMIC DNA]</scope>
    <source>
        <strain evidence="7 8">DSM 23857</strain>
    </source>
</reference>
<dbReference type="Proteomes" id="UP000249547">
    <property type="component" value="Unassembled WGS sequence"/>
</dbReference>
<dbReference type="PANTHER" id="PTHR43133:SF46">
    <property type="entry name" value="RNA POLYMERASE SIGMA-70 FACTOR ECF SUBFAMILY"/>
    <property type="match status" value="1"/>
</dbReference>
<sequence>MRDNPLHILFDELFEANKDKVYRFALKLTGSESRADEITQLCFIRLWENIHAVKPGEDVFPLLFVFVKNLVVDEARRFYREQKIMANIKEQHASEEPSTGEPRQLEDKELQQQMRKVIAKMPEQRRQVYILSREKGKSHKEIASQLSLSPTTVRNHIGLAIQFIRQELKTRLAE</sequence>
<dbReference type="InterPro" id="IPR014327">
    <property type="entry name" value="RNA_pol_sigma70_bacteroid"/>
</dbReference>
<accession>A0A327Q7B5</accession>
<feature type="domain" description="RNA polymerase sigma-70 region 2" evidence="5">
    <location>
        <begin position="13"/>
        <end position="77"/>
    </location>
</feature>
<name>A0A327Q7B5_9BACT</name>
<dbReference type="InterPro" id="IPR036388">
    <property type="entry name" value="WH-like_DNA-bd_sf"/>
</dbReference>
<keyword evidence="8" id="KW-1185">Reference proteome</keyword>
<organism evidence="7 8">
    <name type="scientific">Chitinophaga skermanii</name>
    <dbReference type="NCBI Taxonomy" id="331697"/>
    <lineage>
        <taxon>Bacteria</taxon>
        <taxon>Pseudomonadati</taxon>
        <taxon>Bacteroidota</taxon>
        <taxon>Chitinophagia</taxon>
        <taxon>Chitinophagales</taxon>
        <taxon>Chitinophagaceae</taxon>
        <taxon>Chitinophaga</taxon>
    </lineage>
</organism>
<dbReference type="EMBL" id="QLLL01000009">
    <property type="protein sequence ID" value="RAI99687.1"/>
    <property type="molecule type" value="Genomic_DNA"/>
</dbReference>
<dbReference type="InterPro" id="IPR007627">
    <property type="entry name" value="RNA_pol_sigma70_r2"/>
</dbReference>
<dbReference type="Gene3D" id="1.10.10.10">
    <property type="entry name" value="Winged helix-like DNA-binding domain superfamily/Winged helix DNA-binding domain"/>
    <property type="match status" value="1"/>
</dbReference>
<dbReference type="GO" id="GO:0016987">
    <property type="term" value="F:sigma factor activity"/>
    <property type="evidence" value="ECO:0007669"/>
    <property type="project" value="UniProtKB-KW"/>
</dbReference>
<keyword evidence="2" id="KW-0805">Transcription regulation</keyword>
<keyword evidence="3" id="KW-0731">Sigma factor</keyword>
<dbReference type="InterPro" id="IPR013325">
    <property type="entry name" value="RNA_pol_sigma_r2"/>
</dbReference>
<gene>
    <name evidence="7" type="ORF">LX64_04232</name>
</gene>
<proteinExistence type="inferred from homology"/>
<protein>
    <submittedName>
        <fullName evidence="7">RNA polymerase sigma-70 factor (ECF subfamily)</fullName>
    </submittedName>
</protein>
<evidence type="ECO:0000256" key="3">
    <source>
        <dbReference type="ARBA" id="ARBA00023082"/>
    </source>
</evidence>
<evidence type="ECO:0000256" key="1">
    <source>
        <dbReference type="ARBA" id="ARBA00010641"/>
    </source>
</evidence>
<dbReference type="SUPFAM" id="SSF88659">
    <property type="entry name" value="Sigma3 and sigma4 domains of RNA polymerase sigma factors"/>
    <property type="match status" value="1"/>
</dbReference>